<keyword evidence="1" id="KW-0472">Membrane</keyword>
<organism evidence="3 4">
    <name type="scientific">Paenibacillus pinisoli</name>
    <dbReference type="NCBI Taxonomy" id="1276110"/>
    <lineage>
        <taxon>Bacteria</taxon>
        <taxon>Bacillati</taxon>
        <taxon>Bacillota</taxon>
        <taxon>Bacilli</taxon>
        <taxon>Bacillales</taxon>
        <taxon>Paenibacillaceae</taxon>
        <taxon>Paenibacillus</taxon>
    </lineage>
</organism>
<dbReference type="OrthoDB" id="9780136at2"/>
<evidence type="ECO:0000313" key="4">
    <source>
        <dbReference type="Proteomes" id="UP000267798"/>
    </source>
</evidence>
<gene>
    <name evidence="3" type="ORF">D3P09_01370</name>
</gene>
<dbReference type="SMART" id="SM00327">
    <property type="entry name" value="VWA"/>
    <property type="match status" value="1"/>
</dbReference>
<accession>A0A3A6PLS7</accession>
<dbReference type="PANTHER" id="PTHR37464">
    <property type="entry name" value="BLL2463 PROTEIN"/>
    <property type="match status" value="1"/>
</dbReference>
<dbReference type="InterPro" id="IPR002035">
    <property type="entry name" value="VWF_A"/>
</dbReference>
<dbReference type="InterPro" id="IPR036465">
    <property type="entry name" value="vWFA_dom_sf"/>
</dbReference>
<dbReference type="Gene3D" id="3.40.50.410">
    <property type="entry name" value="von Willebrand factor, type A domain"/>
    <property type="match status" value="1"/>
</dbReference>
<keyword evidence="1" id="KW-1133">Transmembrane helix</keyword>
<reference evidence="3 4" key="1">
    <citation type="submission" date="2018-09" db="EMBL/GenBank/DDBJ databases">
        <title>Paenibacillus aracenensis nov. sp. isolated from a cave in southern Spain.</title>
        <authorList>
            <person name="Jurado V."/>
            <person name="Gutierrez-Patricio S."/>
            <person name="Gonzalez-Pimentel J.L."/>
            <person name="Miller A.Z."/>
            <person name="Laiz L."/>
            <person name="Saiz-Jimenez C."/>
        </authorList>
    </citation>
    <scope>NUCLEOTIDE SEQUENCE [LARGE SCALE GENOMIC DNA]</scope>
    <source>
        <strain evidence="3 4">JCM 19203</strain>
    </source>
</reference>
<proteinExistence type="predicted"/>
<sequence length="655" mass="71604">MQFLSAASAWLFVSLLAIAAMYILKKKYRDTEVASHLLWRRMLQEQEANRPWQRLRSRWLLLLQLLAASLLVLALMEPVVMKPHSSDELAVLVLDRSVSMTALSRDETASNGKTRFELAVEAAKDWMDSQPGGRPIRVIATGDVPVEIAASAGNRQELYRALDELMPYYGRTDHTAALSLADSLHHGRSGGVTIVFTDGKWRDAEEANGLQLYHPLQIKRVGLDSDTHNGSILHFSLRPDAARPGYHQAAVTVRNDSDKAREYTVEIYSVLGDRPLEQSASRNIVIAPGEWGSAELSGLAPAAYYKARLLPLNDSVRTDNTAYGFPVIQRSSQALVVSKEGNLFLEKALLLSGVVPVKSSPDSVPPSGEQAEGIDWIVADGTYEQLQKDEAWSALLKNKPLWLIDHPENDGSSSVPAGTTVQTQEHPVTSYMTFSDTHIGRMHKLGQTDGDWGEAVLTYGGVPAILAGNVDGKPRLRYTFKLQDTDLPLRPEFPVLVFQSAEWMSGGTQGELGTAVAGDKLDLSFHAEAEYAEWETVELAGAGIGQEQRMKERMPAAGASGAIEAPEIPGLYRLQEHGKSGELLASRYLAVTAHPDELQPAAELRLMGIDQEDQTGSGEAGELPAAPSPLLSWAVVLILVVLLAEWEVYRRGHAS</sequence>
<dbReference type="Pfam" id="PF07584">
    <property type="entry name" value="BatA"/>
    <property type="match status" value="1"/>
</dbReference>
<dbReference type="Proteomes" id="UP000267798">
    <property type="component" value="Unassembled WGS sequence"/>
</dbReference>
<dbReference type="SUPFAM" id="SSF53300">
    <property type="entry name" value="vWA-like"/>
    <property type="match status" value="1"/>
</dbReference>
<evidence type="ECO:0000313" key="3">
    <source>
        <dbReference type="EMBL" id="RJX40696.1"/>
    </source>
</evidence>
<comment type="caution">
    <text evidence="3">The sequence shown here is derived from an EMBL/GenBank/DDBJ whole genome shotgun (WGS) entry which is preliminary data.</text>
</comment>
<dbReference type="InterPro" id="IPR024163">
    <property type="entry name" value="Aerotolerance_reg_N"/>
</dbReference>
<name>A0A3A6PLS7_9BACL</name>
<feature type="transmembrane region" description="Helical" evidence="1">
    <location>
        <begin position="59"/>
        <end position="76"/>
    </location>
</feature>
<dbReference type="Pfam" id="PF13519">
    <property type="entry name" value="VWA_2"/>
    <property type="match status" value="1"/>
</dbReference>
<dbReference type="RefSeq" id="WP_120106528.1">
    <property type="nucleotide sequence ID" value="NZ_QXQB01000001.1"/>
</dbReference>
<evidence type="ECO:0000256" key="1">
    <source>
        <dbReference type="SAM" id="Phobius"/>
    </source>
</evidence>
<evidence type="ECO:0000259" key="2">
    <source>
        <dbReference type="SMART" id="SM00327"/>
    </source>
</evidence>
<dbReference type="EMBL" id="QXQB01000001">
    <property type="protein sequence ID" value="RJX40696.1"/>
    <property type="molecule type" value="Genomic_DNA"/>
</dbReference>
<feature type="domain" description="VWFA" evidence="2">
    <location>
        <begin position="88"/>
        <end position="276"/>
    </location>
</feature>
<dbReference type="AlphaFoldDB" id="A0A3A6PLS7"/>
<keyword evidence="1" id="KW-0812">Transmembrane</keyword>
<dbReference type="CDD" id="cd00198">
    <property type="entry name" value="vWFA"/>
    <property type="match status" value="1"/>
</dbReference>
<protein>
    <submittedName>
        <fullName evidence="3">VWA domain-containing protein</fullName>
    </submittedName>
</protein>
<feature type="transmembrane region" description="Helical" evidence="1">
    <location>
        <begin position="6"/>
        <end position="24"/>
    </location>
</feature>
<dbReference type="PANTHER" id="PTHR37464:SF1">
    <property type="entry name" value="BLL2463 PROTEIN"/>
    <property type="match status" value="1"/>
</dbReference>
<keyword evidence="4" id="KW-1185">Reference proteome</keyword>